<keyword evidence="2" id="KW-1185">Reference proteome</keyword>
<accession>A0AC61Y6X7</accession>
<comment type="caution">
    <text evidence="1">The sequence shown here is derived from an EMBL/GenBank/DDBJ whole genome shotgun (WGS) entry which is preliminary data.</text>
</comment>
<organism evidence="1 2">
    <name type="scientific">Mesonia oceanica</name>
    <dbReference type="NCBI Taxonomy" id="2687242"/>
    <lineage>
        <taxon>Bacteria</taxon>
        <taxon>Pseudomonadati</taxon>
        <taxon>Bacteroidota</taxon>
        <taxon>Flavobacteriia</taxon>
        <taxon>Flavobacteriales</taxon>
        <taxon>Flavobacteriaceae</taxon>
        <taxon>Mesonia</taxon>
    </lineage>
</organism>
<protein>
    <submittedName>
        <fullName evidence="1">Uncharacterized protein</fullName>
    </submittedName>
</protein>
<dbReference type="EMBL" id="CABVMM010000001">
    <property type="protein sequence ID" value="VVU99104.1"/>
    <property type="molecule type" value="Genomic_DNA"/>
</dbReference>
<evidence type="ECO:0000313" key="1">
    <source>
        <dbReference type="EMBL" id="VVU99104.1"/>
    </source>
</evidence>
<dbReference type="Proteomes" id="UP000356253">
    <property type="component" value="Unassembled WGS sequence"/>
</dbReference>
<gene>
    <name evidence="1" type="ORF">FVB9532_00356</name>
</gene>
<sequence>MGFIESCLETNNENLYNCKLNFSTLDIENYDESYTSTEEKYSYIYFPMLSKSPSGLTGGIYTFNNLTEEPLSFGLGTINYY</sequence>
<name>A0AC61Y6X7_9FLAO</name>
<evidence type="ECO:0000313" key="2">
    <source>
        <dbReference type="Proteomes" id="UP000356253"/>
    </source>
</evidence>
<reference evidence="1" key="1">
    <citation type="submission" date="2019-09" db="EMBL/GenBank/DDBJ databases">
        <authorList>
            <person name="Rodrigo-Torres L."/>
            <person name="Arahal R. D."/>
            <person name="Lucena T."/>
        </authorList>
    </citation>
    <scope>NUCLEOTIDE SEQUENCE</scope>
    <source>
        <strain evidence="1">ISS653</strain>
    </source>
</reference>
<proteinExistence type="predicted"/>